<dbReference type="InterPro" id="IPR008271">
    <property type="entry name" value="Ser/Thr_kinase_AS"/>
</dbReference>
<dbReference type="SUPFAM" id="SSF56112">
    <property type="entry name" value="Protein kinase-like (PK-like)"/>
    <property type="match status" value="1"/>
</dbReference>
<dbReference type="PROSITE" id="PS00108">
    <property type="entry name" value="PROTEIN_KINASE_ST"/>
    <property type="match status" value="1"/>
</dbReference>
<evidence type="ECO:0000313" key="2">
    <source>
        <dbReference type="EMBL" id="GIQ86844.1"/>
    </source>
</evidence>
<comment type="caution">
    <text evidence="2">The sequence shown here is derived from an EMBL/GenBank/DDBJ whole genome shotgun (WGS) entry which is preliminary data.</text>
</comment>
<accession>A0A9K3D0L3</accession>
<name>A0A9K3D0L3_9EUKA</name>
<dbReference type="OrthoDB" id="4062651at2759"/>
<dbReference type="EMBL" id="BDIP01002798">
    <property type="protein sequence ID" value="GIQ86844.1"/>
    <property type="molecule type" value="Genomic_DNA"/>
</dbReference>
<organism evidence="2 3">
    <name type="scientific">Kipferlia bialata</name>
    <dbReference type="NCBI Taxonomy" id="797122"/>
    <lineage>
        <taxon>Eukaryota</taxon>
        <taxon>Metamonada</taxon>
        <taxon>Carpediemonas-like organisms</taxon>
        <taxon>Kipferlia</taxon>
    </lineage>
</organism>
<dbReference type="PANTHER" id="PTHR23257">
    <property type="entry name" value="SERINE-THREONINE PROTEIN KINASE"/>
    <property type="match status" value="1"/>
</dbReference>
<gene>
    <name evidence="2" type="ORF">KIPB_008771</name>
</gene>
<dbReference type="InterPro" id="IPR011009">
    <property type="entry name" value="Kinase-like_dom_sf"/>
</dbReference>
<proteinExistence type="predicted"/>
<feature type="domain" description="Protein kinase" evidence="1">
    <location>
        <begin position="1"/>
        <end position="179"/>
    </location>
</feature>
<protein>
    <recommendedName>
        <fullName evidence="1">Protein kinase domain-containing protein</fullName>
    </recommendedName>
</protein>
<dbReference type="PROSITE" id="PS50011">
    <property type="entry name" value="PROTEIN_KINASE_DOM"/>
    <property type="match status" value="1"/>
</dbReference>
<dbReference type="Pfam" id="PF00069">
    <property type="entry name" value="Pkinase"/>
    <property type="match status" value="1"/>
</dbReference>
<dbReference type="Gene3D" id="1.10.510.10">
    <property type="entry name" value="Transferase(Phosphotransferase) domain 1"/>
    <property type="match status" value="1"/>
</dbReference>
<dbReference type="GO" id="GO:0004672">
    <property type="term" value="F:protein kinase activity"/>
    <property type="evidence" value="ECO:0007669"/>
    <property type="project" value="InterPro"/>
</dbReference>
<dbReference type="GO" id="GO:0005524">
    <property type="term" value="F:ATP binding"/>
    <property type="evidence" value="ECO:0007669"/>
    <property type="project" value="InterPro"/>
</dbReference>
<dbReference type="GO" id="GO:0007165">
    <property type="term" value="P:signal transduction"/>
    <property type="evidence" value="ECO:0007669"/>
    <property type="project" value="TreeGrafter"/>
</dbReference>
<dbReference type="InterPro" id="IPR000719">
    <property type="entry name" value="Prot_kinase_dom"/>
</dbReference>
<dbReference type="AlphaFoldDB" id="A0A9K3D0L3"/>
<reference evidence="2 3" key="1">
    <citation type="journal article" date="2018" name="PLoS ONE">
        <title>The draft genome of Kipferlia bialata reveals reductive genome evolution in fornicate parasites.</title>
        <authorList>
            <person name="Tanifuji G."/>
            <person name="Takabayashi S."/>
            <person name="Kume K."/>
            <person name="Takagi M."/>
            <person name="Nakayama T."/>
            <person name="Kamikawa R."/>
            <person name="Inagaki Y."/>
            <person name="Hashimoto T."/>
        </authorList>
    </citation>
    <scope>NUCLEOTIDE SEQUENCE [LARGE SCALE GENOMIC DNA]</scope>
    <source>
        <strain evidence="2">NY0173</strain>
    </source>
</reference>
<dbReference type="SMART" id="SM00220">
    <property type="entry name" value="S_TKc"/>
    <property type="match status" value="1"/>
</dbReference>
<sequence>GGSLTRYFGKDILSEAIKVRCALHVARGLCHLHSKDIIHRDVKCENILVQRPIQAETGPEDILAKLADFGFCRIVEPRGAAMTIRGTWQFMAPEMLMHEKYTLSSDVFSFGITLAELVLEAEPDPDSNFKRNSEFYPQEAAVEGLACSKGLRSLIRSCVCLPPEERPLMHDVVRILAALDGDRVSSTDKVSEKTALIEGGGGEGGAGLDWGLPASRMTLRRMKTTQF</sequence>
<evidence type="ECO:0000313" key="3">
    <source>
        <dbReference type="Proteomes" id="UP000265618"/>
    </source>
</evidence>
<evidence type="ECO:0000259" key="1">
    <source>
        <dbReference type="PROSITE" id="PS50011"/>
    </source>
</evidence>
<feature type="non-terminal residue" evidence="2">
    <location>
        <position position="1"/>
    </location>
</feature>
<keyword evidence="3" id="KW-1185">Reference proteome</keyword>
<dbReference type="InterPro" id="IPR050167">
    <property type="entry name" value="Ser_Thr_protein_kinase"/>
</dbReference>
<dbReference type="Proteomes" id="UP000265618">
    <property type="component" value="Unassembled WGS sequence"/>
</dbReference>
<dbReference type="GO" id="GO:0005737">
    <property type="term" value="C:cytoplasm"/>
    <property type="evidence" value="ECO:0007669"/>
    <property type="project" value="TreeGrafter"/>
</dbReference>